<evidence type="ECO:0000256" key="2">
    <source>
        <dbReference type="SAM" id="Phobius"/>
    </source>
</evidence>
<dbReference type="EMBL" id="QKKF02017590">
    <property type="protein sequence ID" value="RZF40819.1"/>
    <property type="molecule type" value="Genomic_DNA"/>
</dbReference>
<feature type="transmembrane region" description="Helical" evidence="2">
    <location>
        <begin position="21"/>
        <end position="41"/>
    </location>
</feature>
<name>A0A482X4M2_LAOST</name>
<organism evidence="3 4">
    <name type="scientific">Laodelphax striatellus</name>
    <name type="common">Small brown planthopper</name>
    <name type="synonym">Delphax striatella</name>
    <dbReference type="NCBI Taxonomy" id="195883"/>
    <lineage>
        <taxon>Eukaryota</taxon>
        <taxon>Metazoa</taxon>
        <taxon>Ecdysozoa</taxon>
        <taxon>Arthropoda</taxon>
        <taxon>Hexapoda</taxon>
        <taxon>Insecta</taxon>
        <taxon>Pterygota</taxon>
        <taxon>Neoptera</taxon>
        <taxon>Paraneoptera</taxon>
        <taxon>Hemiptera</taxon>
        <taxon>Auchenorrhyncha</taxon>
        <taxon>Fulgoroidea</taxon>
        <taxon>Delphacidae</taxon>
        <taxon>Criomorphinae</taxon>
        <taxon>Laodelphax</taxon>
    </lineage>
</organism>
<evidence type="ECO:0000313" key="3">
    <source>
        <dbReference type="EMBL" id="RZF40819.1"/>
    </source>
</evidence>
<feature type="transmembrane region" description="Helical" evidence="2">
    <location>
        <begin position="101"/>
        <end position="124"/>
    </location>
</feature>
<gene>
    <name evidence="3" type="ORF">LSTR_LSTR003329</name>
</gene>
<dbReference type="Proteomes" id="UP000291343">
    <property type="component" value="Unassembled WGS sequence"/>
</dbReference>
<feature type="transmembrane region" description="Helical" evidence="2">
    <location>
        <begin position="136"/>
        <end position="156"/>
    </location>
</feature>
<reference evidence="3 4" key="1">
    <citation type="journal article" date="2017" name="Gigascience">
        <title>Genome sequence of the small brown planthopper, Laodelphax striatellus.</title>
        <authorList>
            <person name="Zhu J."/>
            <person name="Jiang F."/>
            <person name="Wang X."/>
            <person name="Yang P."/>
            <person name="Bao Y."/>
            <person name="Zhao W."/>
            <person name="Wang W."/>
            <person name="Lu H."/>
            <person name="Wang Q."/>
            <person name="Cui N."/>
            <person name="Li J."/>
            <person name="Chen X."/>
            <person name="Luo L."/>
            <person name="Yu J."/>
            <person name="Kang L."/>
            <person name="Cui F."/>
        </authorList>
    </citation>
    <scope>NUCLEOTIDE SEQUENCE [LARGE SCALE GENOMIC DNA]</scope>
    <source>
        <strain evidence="3">Lst14</strain>
    </source>
</reference>
<feature type="region of interest" description="Disordered" evidence="1">
    <location>
        <begin position="199"/>
        <end position="244"/>
    </location>
</feature>
<keyword evidence="4" id="KW-1185">Reference proteome</keyword>
<dbReference type="OrthoDB" id="10067585at2759"/>
<dbReference type="Pfam" id="PF15860">
    <property type="entry name" value="DUF4728"/>
    <property type="match status" value="1"/>
</dbReference>
<keyword evidence="2" id="KW-0812">Transmembrane</keyword>
<evidence type="ECO:0000256" key="1">
    <source>
        <dbReference type="SAM" id="MobiDB-lite"/>
    </source>
</evidence>
<dbReference type="PANTHER" id="PTHR36694:SF11">
    <property type="entry name" value="LP21121P-RELATED"/>
    <property type="match status" value="1"/>
</dbReference>
<sequence length="290" mass="31532">MALMQSCCCWRSLRKGCYASAAFTMVYFTSLIINGILFFQAERFYYAGVVDVPISASILEPEAITPATMGFHVVLFACALAGLITSSLLVYGIYKDERTLLIPWIVNVATTAVVNLAHGVYVVFSKSFYIHPLTGILYTMDFFLLSLNIYCIVCVVSQYQEYKAGRGTASHDMRNCRTPPVKYLAKSGSVATVALSGRKGAAGGRNCDVDEEMSPQGESTEKTEEVPSGPGSAGVPKHGSSKKHVKFGDNEEFHIQYSIISKEAHSDGNGTAIIAGVDSEPLIQKRHDIN</sequence>
<keyword evidence="2" id="KW-1133">Transmembrane helix</keyword>
<feature type="transmembrane region" description="Helical" evidence="2">
    <location>
        <begin position="69"/>
        <end position="94"/>
    </location>
</feature>
<comment type="caution">
    <text evidence="3">The sequence shown here is derived from an EMBL/GenBank/DDBJ whole genome shotgun (WGS) entry which is preliminary data.</text>
</comment>
<dbReference type="InParanoid" id="A0A482X4M2"/>
<proteinExistence type="predicted"/>
<dbReference type="FunCoup" id="A0A482X4M2">
    <property type="interactions" value="7"/>
</dbReference>
<dbReference type="InterPro" id="IPR031720">
    <property type="entry name" value="DUF4728"/>
</dbReference>
<evidence type="ECO:0000313" key="4">
    <source>
        <dbReference type="Proteomes" id="UP000291343"/>
    </source>
</evidence>
<protein>
    <submittedName>
        <fullName evidence="3">Uncharacterized protein</fullName>
    </submittedName>
</protein>
<keyword evidence="2" id="KW-0472">Membrane</keyword>
<accession>A0A482X4M2</accession>
<dbReference type="AlphaFoldDB" id="A0A482X4M2"/>
<dbReference type="PANTHER" id="PTHR36694">
    <property type="entry name" value="PASIFLORA 1, ISOFORM A-RELATED"/>
    <property type="match status" value="1"/>
</dbReference>